<dbReference type="STRING" id="326298.Suden_1232"/>
<dbReference type="InterPro" id="IPR009081">
    <property type="entry name" value="PP-bd_ACP"/>
</dbReference>
<evidence type="ECO:0000256" key="1">
    <source>
        <dbReference type="ARBA" id="ARBA00005189"/>
    </source>
</evidence>
<dbReference type="GO" id="GO:0005886">
    <property type="term" value="C:plasma membrane"/>
    <property type="evidence" value="ECO:0007669"/>
    <property type="project" value="TreeGrafter"/>
</dbReference>
<dbReference type="PANTHER" id="PTHR10434">
    <property type="entry name" value="1-ACYL-SN-GLYCEROL-3-PHOSPHATE ACYLTRANSFERASE"/>
    <property type="match status" value="1"/>
</dbReference>
<dbReference type="eggNOG" id="COG0204">
    <property type="taxonomic scope" value="Bacteria"/>
</dbReference>
<dbReference type="InterPro" id="IPR002123">
    <property type="entry name" value="Plipid/glycerol_acylTrfase"/>
</dbReference>
<dbReference type="PROSITE" id="PS50075">
    <property type="entry name" value="CARRIER"/>
    <property type="match status" value="1"/>
</dbReference>
<dbReference type="EMBL" id="CP000153">
    <property type="protein sequence ID" value="ABB44510.1"/>
    <property type="molecule type" value="Genomic_DNA"/>
</dbReference>
<keyword evidence="6" id="KW-1185">Reference proteome</keyword>
<dbReference type="SMART" id="SM00563">
    <property type="entry name" value="PlsC"/>
    <property type="match status" value="1"/>
</dbReference>
<dbReference type="RefSeq" id="WP_011372862.1">
    <property type="nucleotide sequence ID" value="NC_007575.1"/>
</dbReference>
<dbReference type="Proteomes" id="UP000002714">
    <property type="component" value="Chromosome"/>
</dbReference>
<dbReference type="KEGG" id="tdn:Suden_1232"/>
<keyword evidence="2 5" id="KW-0808">Transferase</keyword>
<dbReference type="AlphaFoldDB" id="Q30R71"/>
<organism evidence="5 6">
    <name type="scientific">Sulfurimonas denitrificans (strain ATCC 33889 / DSM 1251)</name>
    <name type="common">Thiomicrospira denitrificans (strain ATCC 33889 / DSM 1251)</name>
    <dbReference type="NCBI Taxonomy" id="326298"/>
    <lineage>
        <taxon>Bacteria</taxon>
        <taxon>Pseudomonadati</taxon>
        <taxon>Campylobacterota</taxon>
        <taxon>Epsilonproteobacteria</taxon>
        <taxon>Campylobacterales</taxon>
        <taxon>Sulfurimonadaceae</taxon>
        <taxon>Sulfurimonas</taxon>
    </lineage>
</organism>
<dbReference type="GO" id="GO:0006654">
    <property type="term" value="P:phosphatidic acid biosynthetic process"/>
    <property type="evidence" value="ECO:0007669"/>
    <property type="project" value="TreeGrafter"/>
</dbReference>
<accession>Q30R71</accession>
<sequence>MDLHNKEQLLLSYTPYIKEALITLKDGYYFAFIYPNFDALREAKIINITEEIRWYGVELYNLDVNSEDKIKGYKILLSPIGSLSSDELLSDEKNHIKEDDIDDEIYKVLREYISTITKNKIYPSSHLELDLGLDSLNYVELFVFIEQSFGVKIDEAIFSNIMSMRLLHAYIKRYSRTIKVLMPKWDEILKEKIDEKLYYSPIIMSIYKSILFPIFKLYFRLEVKGYKNIPSYPCIIAPSHQSMLDGFLIEALLPYAVLKRSFFLAYKQVFGTKLLGPISKHGQTILIDANQNLKHTMQYCALPLREGNNLVIFPEGARTRDGELLEFRPFFAMLSKIFNIPIVPVTIDGSYEALGTGKLFPKPKKIRVAFSKPIFPAALSIEQIVGQTKESIKYELSLNRIK</sequence>
<dbReference type="CDD" id="cd07989">
    <property type="entry name" value="LPLAT_AGPAT-like"/>
    <property type="match status" value="1"/>
</dbReference>
<feature type="domain" description="Carrier" evidence="4">
    <location>
        <begin position="99"/>
        <end position="175"/>
    </location>
</feature>
<dbReference type="OrthoDB" id="9812274at2"/>
<keyword evidence="3 5" id="KW-0012">Acyltransferase</keyword>
<dbReference type="Pfam" id="PF00550">
    <property type="entry name" value="PP-binding"/>
    <property type="match status" value="1"/>
</dbReference>
<name>Q30R71_SULDN</name>
<evidence type="ECO:0000256" key="3">
    <source>
        <dbReference type="ARBA" id="ARBA00023315"/>
    </source>
</evidence>
<dbReference type="Gene3D" id="1.10.1200.10">
    <property type="entry name" value="ACP-like"/>
    <property type="match status" value="1"/>
</dbReference>
<proteinExistence type="predicted"/>
<protein>
    <submittedName>
        <fullName evidence="5">Phospholipid/glycerol acyltransferase</fullName>
    </submittedName>
</protein>
<evidence type="ECO:0000256" key="2">
    <source>
        <dbReference type="ARBA" id="ARBA00022679"/>
    </source>
</evidence>
<dbReference type="eggNOG" id="COG1022">
    <property type="taxonomic scope" value="Bacteria"/>
</dbReference>
<dbReference type="GO" id="GO:0003841">
    <property type="term" value="F:1-acylglycerol-3-phosphate O-acyltransferase activity"/>
    <property type="evidence" value="ECO:0007669"/>
    <property type="project" value="TreeGrafter"/>
</dbReference>
<reference evidence="5 6" key="1">
    <citation type="journal article" date="2008" name="Appl. Environ. Microbiol.">
        <title>Genome of the epsilonproteobacterial chemolithoautotroph Sulfurimonas denitrificans.</title>
        <authorList>
            <person name="Sievert S.M."/>
            <person name="Scott K.M."/>
            <person name="Klotz M.G."/>
            <person name="Chain P.S.G."/>
            <person name="Hauser L.J."/>
            <person name="Hemp J."/>
            <person name="Huegler M."/>
            <person name="Land M."/>
            <person name="Lapidus A."/>
            <person name="Larimer F.W."/>
            <person name="Lucas S."/>
            <person name="Malfatti S.A."/>
            <person name="Meyer F."/>
            <person name="Paulsen I.T."/>
            <person name="Ren Q."/>
            <person name="Simon J."/>
            <person name="Bailey K."/>
            <person name="Diaz E."/>
            <person name="Fitzpatrick K.A."/>
            <person name="Glover B."/>
            <person name="Gwatney N."/>
            <person name="Korajkic A."/>
            <person name="Long A."/>
            <person name="Mobberley J.M."/>
            <person name="Pantry S.N."/>
            <person name="Pazder G."/>
            <person name="Peterson S."/>
            <person name="Quintanilla J.D."/>
            <person name="Sprinkle R."/>
            <person name="Stephens J."/>
            <person name="Thomas P."/>
            <person name="Vaughn R."/>
            <person name="Weber M.J."/>
            <person name="Wooten L.L."/>
        </authorList>
    </citation>
    <scope>NUCLEOTIDE SEQUENCE [LARGE SCALE GENOMIC DNA]</scope>
    <source>
        <strain evidence="6">ATCC 33889 / DSM 1251</strain>
    </source>
</reference>
<dbReference type="HOGENOM" id="CLU_000022_45_1_7"/>
<evidence type="ECO:0000313" key="5">
    <source>
        <dbReference type="EMBL" id="ABB44510.1"/>
    </source>
</evidence>
<comment type="pathway">
    <text evidence="1">Lipid metabolism.</text>
</comment>
<gene>
    <name evidence="5" type="ordered locus">Suden_1232</name>
</gene>
<dbReference type="PANTHER" id="PTHR10434:SF11">
    <property type="entry name" value="1-ACYL-SN-GLYCEROL-3-PHOSPHATE ACYLTRANSFERASE"/>
    <property type="match status" value="1"/>
</dbReference>
<dbReference type="InterPro" id="IPR036736">
    <property type="entry name" value="ACP-like_sf"/>
</dbReference>
<dbReference type="Pfam" id="PF01553">
    <property type="entry name" value="Acyltransferase"/>
    <property type="match status" value="1"/>
</dbReference>
<evidence type="ECO:0000313" key="6">
    <source>
        <dbReference type="Proteomes" id="UP000002714"/>
    </source>
</evidence>
<dbReference type="SUPFAM" id="SSF69593">
    <property type="entry name" value="Glycerol-3-phosphate (1)-acyltransferase"/>
    <property type="match status" value="1"/>
</dbReference>
<evidence type="ECO:0000259" key="4">
    <source>
        <dbReference type="PROSITE" id="PS50075"/>
    </source>
</evidence>
<dbReference type="SUPFAM" id="SSF47336">
    <property type="entry name" value="ACP-like"/>
    <property type="match status" value="1"/>
</dbReference>